<gene>
    <name evidence="3" type="ORF">GLOIN_2v519004</name>
</gene>
<evidence type="ECO:0000256" key="1">
    <source>
        <dbReference type="SAM" id="MobiDB-lite"/>
    </source>
</evidence>
<reference evidence="3 4" key="2">
    <citation type="journal article" date="2018" name="New Phytol.">
        <title>High intraspecific genome diversity in the model arbuscular mycorrhizal symbiont Rhizophagus irregularis.</title>
        <authorList>
            <person name="Chen E.C.H."/>
            <person name="Morin E."/>
            <person name="Beaudet D."/>
            <person name="Noel J."/>
            <person name="Yildirir G."/>
            <person name="Ndikumana S."/>
            <person name="Charron P."/>
            <person name="St-Onge C."/>
            <person name="Giorgi J."/>
            <person name="Kruger M."/>
            <person name="Marton T."/>
            <person name="Ropars J."/>
            <person name="Grigoriev I.V."/>
            <person name="Hainaut M."/>
            <person name="Henrissat B."/>
            <person name="Roux C."/>
            <person name="Martin F."/>
            <person name="Corradi N."/>
        </authorList>
    </citation>
    <scope>NUCLEOTIDE SEQUENCE [LARGE SCALE GENOMIC DNA]</scope>
    <source>
        <strain evidence="3 4">DAOM 197198</strain>
    </source>
</reference>
<dbReference type="VEuPathDB" id="FungiDB:RhiirFUN_009973"/>
<comment type="caution">
    <text evidence="3">The sequence shown here is derived from an EMBL/GenBank/DDBJ whole genome shotgun (WGS) entry which is preliminary data.</text>
</comment>
<name>A0A2P4PEW4_RHIID</name>
<feature type="transmembrane region" description="Helical" evidence="2">
    <location>
        <begin position="152"/>
        <end position="170"/>
    </location>
</feature>
<dbReference type="Proteomes" id="UP000018888">
    <property type="component" value="Unassembled WGS sequence"/>
</dbReference>
<keyword evidence="2" id="KW-0472">Membrane</keyword>
<evidence type="ECO:0000256" key="2">
    <source>
        <dbReference type="SAM" id="Phobius"/>
    </source>
</evidence>
<evidence type="ECO:0000313" key="3">
    <source>
        <dbReference type="EMBL" id="POG63890.1"/>
    </source>
</evidence>
<keyword evidence="2" id="KW-1133">Transmembrane helix</keyword>
<protein>
    <submittedName>
        <fullName evidence="3">Uncharacterized protein</fullName>
    </submittedName>
</protein>
<feature type="transmembrane region" description="Helical" evidence="2">
    <location>
        <begin position="119"/>
        <end position="146"/>
    </location>
</feature>
<organism evidence="3 4">
    <name type="scientific">Rhizophagus irregularis (strain DAOM 181602 / DAOM 197198 / MUCL 43194)</name>
    <name type="common">Arbuscular mycorrhizal fungus</name>
    <name type="synonym">Glomus intraradices</name>
    <dbReference type="NCBI Taxonomy" id="747089"/>
    <lineage>
        <taxon>Eukaryota</taxon>
        <taxon>Fungi</taxon>
        <taxon>Fungi incertae sedis</taxon>
        <taxon>Mucoromycota</taxon>
        <taxon>Glomeromycotina</taxon>
        <taxon>Glomeromycetes</taxon>
        <taxon>Glomerales</taxon>
        <taxon>Glomeraceae</taxon>
        <taxon>Rhizophagus</taxon>
    </lineage>
</organism>
<keyword evidence="2" id="KW-0812">Transmembrane</keyword>
<dbReference type="AlphaFoldDB" id="A0A2P4PEW4"/>
<feature type="region of interest" description="Disordered" evidence="1">
    <location>
        <begin position="1"/>
        <end position="67"/>
    </location>
</feature>
<evidence type="ECO:0000313" key="4">
    <source>
        <dbReference type="Proteomes" id="UP000018888"/>
    </source>
</evidence>
<feature type="compositionally biased region" description="Basic and acidic residues" evidence="1">
    <location>
        <begin position="15"/>
        <end position="26"/>
    </location>
</feature>
<reference evidence="3 4" key="1">
    <citation type="journal article" date="2013" name="Proc. Natl. Acad. Sci. U.S.A.">
        <title>Genome of an arbuscular mycorrhizal fungus provides insight into the oldest plant symbiosis.</title>
        <authorList>
            <person name="Tisserant E."/>
            <person name="Malbreil M."/>
            <person name="Kuo A."/>
            <person name="Kohler A."/>
            <person name="Symeonidi A."/>
            <person name="Balestrini R."/>
            <person name="Charron P."/>
            <person name="Duensing N."/>
            <person name="Frei Dit Frey N."/>
            <person name="Gianinazzi-Pearson V."/>
            <person name="Gilbert L.B."/>
            <person name="Handa Y."/>
            <person name="Herr J.R."/>
            <person name="Hijri M."/>
            <person name="Koul R."/>
            <person name="Kawaguchi M."/>
            <person name="Krajinski F."/>
            <person name="Lammers P.J."/>
            <person name="Masclaux F.G."/>
            <person name="Murat C."/>
            <person name="Morin E."/>
            <person name="Ndikumana S."/>
            <person name="Pagni M."/>
            <person name="Petitpierre D."/>
            <person name="Requena N."/>
            <person name="Rosikiewicz P."/>
            <person name="Riley R."/>
            <person name="Saito K."/>
            <person name="San Clemente H."/>
            <person name="Shapiro H."/>
            <person name="van Tuinen D."/>
            <person name="Becard G."/>
            <person name="Bonfante P."/>
            <person name="Paszkowski U."/>
            <person name="Shachar-Hill Y.Y."/>
            <person name="Tuskan G.A."/>
            <person name="Young P.W."/>
            <person name="Sanders I.R."/>
            <person name="Henrissat B."/>
            <person name="Rensing S.A."/>
            <person name="Grigoriev I.V."/>
            <person name="Corradi N."/>
            <person name="Roux C."/>
            <person name="Martin F."/>
        </authorList>
    </citation>
    <scope>NUCLEOTIDE SEQUENCE [LARGE SCALE GENOMIC DNA]</scope>
    <source>
        <strain evidence="3 4">DAOM 197198</strain>
    </source>
</reference>
<keyword evidence="4" id="KW-1185">Reference proteome</keyword>
<proteinExistence type="predicted"/>
<feature type="compositionally biased region" description="Polar residues" evidence="1">
    <location>
        <begin position="43"/>
        <end position="61"/>
    </location>
</feature>
<sequence length="175" mass="20174">MSESKDEEDNNNKSNKLDTKDNEDFKNSPVSASTVTPPPTVLKKSSSTPSSDNFTTRGQISPTPTPYYTGEYYTGNNDYKMTPHMRIDDDRRIPIVDISDDEKDDREVKMKNGKRFGPLIIWEINAWCNFVMLFGCGTLLFFYFKSSIQSDYVQFAKIVIIIFLIIELMLRRNLI</sequence>
<accession>A0A2P4PEW4</accession>
<dbReference type="EMBL" id="AUPC02000253">
    <property type="protein sequence ID" value="POG63890.1"/>
    <property type="molecule type" value="Genomic_DNA"/>
</dbReference>